<dbReference type="Proteomes" id="UP000185221">
    <property type="component" value="Unassembled WGS sequence"/>
</dbReference>
<organism evidence="1 2">
    <name type="scientific">Algoriphagus halophilus</name>
    <dbReference type="NCBI Taxonomy" id="226505"/>
    <lineage>
        <taxon>Bacteria</taxon>
        <taxon>Pseudomonadati</taxon>
        <taxon>Bacteroidota</taxon>
        <taxon>Cytophagia</taxon>
        <taxon>Cytophagales</taxon>
        <taxon>Cyclobacteriaceae</taxon>
        <taxon>Algoriphagus</taxon>
    </lineage>
</organism>
<dbReference type="AlphaFoldDB" id="A0A1N6DGS7"/>
<evidence type="ECO:0000313" key="1">
    <source>
        <dbReference type="EMBL" id="SIN69874.1"/>
    </source>
</evidence>
<name>A0A1N6DGS7_9BACT</name>
<accession>A0A1N6DGS7</accession>
<evidence type="ECO:0000313" key="2">
    <source>
        <dbReference type="Proteomes" id="UP000185221"/>
    </source>
</evidence>
<proteinExistence type="predicted"/>
<sequence length="66" mass="7578">MSRTVVPARFVLRGLLCYRRIEKYSERPQASLLQAVIFQGRGKEKTKKIRLGKPSENVRFIGESAI</sequence>
<keyword evidence="2" id="KW-1185">Reference proteome</keyword>
<gene>
    <name evidence="1" type="ORF">SAMN05444394_0872</name>
</gene>
<reference evidence="2" key="1">
    <citation type="submission" date="2016-11" db="EMBL/GenBank/DDBJ databases">
        <authorList>
            <person name="Varghese N."/>
            <person name="Submissions S."/>
        </authorList>
    </citation>
    <scope>NUCLEOTIDE SEQUENCE [LARGE SCALE GENOMIC DNA]</scope>
    <source>
        <strain evidence="2">DSM 15292</strain>
    </source>
</reference>
<dbReference type="EMBL" id="FSRC01000001">
    <property type="protein sequence ID" value="SIN69874.1"/>
    <property type="molecule type" value="Genomic_DNA"/>
</dbReference>
<protein>
    <submittedName>
        <fullName evidence="1">Uncharacterized protein</fullName>
    </submittedName>
</protein>
<dbReference type="STRING" id="226505.SAMN05444394_0872"/>